<evidence type="ECO:0000256" key="4">
    <source>
        <dbReference type="ARBA" id="ARBA00022833"/>
    </source>
</evidence>
<dbReference type="GO" id="GO:0005737">
    <property type="term" value="C:cytoplasm"/>
    <property type="evidence" value="ECO:0007669"/>
    <property type="project" value="UniProtKB-SubCell"/>
</dbReference>
<sequence length="244" mass="27696">MTELLFLNDSYIKDFECHVVEIDEEESAVVLDKSAFFPGGGGQLCDRGMLVGKDSAYPVESVKKKGAGVYHYINGELPERGEALKGIIDWDYRYDIMKTHTAMHILCGVVWRDYRVQVTGVNMDVLKGRMDFEFPNLDKELIEEIEEKINVEVTNKREIHINFLEREEAFKIPDLIRTKINLLPEGIREIRTIDIEGLDIQADGGTHLINTSEVGRISIVGYKNKGKSNKRIFVEIEKGGGSDE</sequence>
<dbReference type="EMBL" id="JJMM01000010">
    <property type="protein sequence ID" value="KDR95520.1"/>
    <property type="molecule type" value="Genomic_DNA"/>
</dbReference>
<dbReference type="InterPro" id="IPR012947">
    <property type="entry name" value="tRNA_SAD"/>
</dbReference>
<dbReference type="OrthoDB" id="9812949at2"/>
<dbReference type="GO" id="GO:0006419">
    <property type="term" value="P:alanyl-tRNA aminoacylation"/>
    <property type="evidence" value="ECO:0007669"/>
    <property type="project" value="InterPro"/>
</dbReference>
<evidence type="ECO:0000256" key="2">
    <source>
        <dbReference type="ARBA" id="ARBA00004496"/>
    </source>
</evidence>
<gene>
    <name evidence="6" type="primary">alaXM</name>
    <name evidence="6" type="ORF">CLIT_10c02470</name>
</gene>
<evidence type="ECO:0000313" key="7">
    <source>
        <dbReference type="Proteomes" id="UP000027946"/>
    </source>
</evidence>
<organism evidence="6 7">
    <name type="scientific">Peptoclostridium litorale DSM 5388</name>
    <dbReference type="NCBI Taxonomy" id="1121324"/>
    <lineage>
        <taxon>Bacteria</taxon>
        <taxon>Bacillati</taxon>
        <taxon>Bacillota</taxon>
        <taxon>Clostridia</taxon>
        <taxon>Peptostreptococcales</taxon>
        <taxon>Peptoclostridiaceae</taxon>
        <taxon>Peptoclostridium</taxon>
    </lineage>
</organism>
<dbReference type="SUPFAM" id="SSF55186">
    <property type="entry name" value="ThrRS/AlaRS common domain"/>
    <property type="match status" value="1"/>
</dbReference>
<dbReference type="Gene3D" id="3.30.980.10">
    <property type="entry name" value="Threonyl-trna Synthetase, Chain A, domain 2"/>
    <property type="match status" value="1"/>
</dbReference>
<keyword evidence="3" id="KW-0479">Metal-binding</keyword>
<accession>A0A069RH72</accession>
<dbReference type="Gene3D" id="2.40.30.130">
    <property type="match status" value="1"/>
</dbReference>
<dbReference type="InterPro" id="IPR051335">
    <property type="entry name" value="Alanyl-tRNA_Editing_Enzymes"/>
</dbReference>
<proteinExistence type="predicted"/>
<evidence type="ECO:0000256" key="3">
    <source>
        <dbReference type="ARBA" id="ARBA00022723"/>
    </source>
</evidence>
<protein>
    <submittedName>
        <fullName evidence="6">Alanyl-tRNA editing protein AlaX-M</fullName>
    </submittedName>
</protein>
<dbReference type="eggNOG" id="COG2872">
    <property type="taxonomic scope" value="Bacteria"/>
</dbReference>
<dbReference type="SMART" id="SM00863">
    <property type="entry name" value="tRNA_SAD"/>
    <property type="match status" value="1"/>
</dbReference>
<dbReference type="GO" id="GO:0004813">
    <property type="term" value="F:alanine-tRNA ligase activity"/>
    <property type="evidence" value="ECO:0007669"/>
    <property type="project" value="InterPro"/>
</dbReference>
<evidence type="ECO:0000259" key="5">
    <source>
        <dbReference type="PROSITE" id="PS50860"/>
    </source>
</evidence>
<evidence type="ECO:0000256" key="1">
    <source>
        <dbReference type="ARBA" id="ARBA00001947"/>
    </source>
</evidence>
<dbReference type="SUPFAM" id="SSF50447">
    <property type="entry name" value="Translation proteins"/>
    <property type="match status" value="1"/>
</dbReference>
<dbReference type="InterPro" id="IPR018165">
    <property type="entry name" value="Ala-tRNA-synth_IIc_core"/>
</dbReference>
<dbReference type="RefSeq" id="WP_038263825.1">
    <property type="nucleotide sequence ID" value="NZ_FSRH01000010.1"/>
</dbReference>
<dbReference type="GO" id="GO:0003676">
    <property type="term" value="F:nucleic acid binding"/>
    <property type="evidence" value="ECO:0007669"/>
    <property type="project" value="InterPro"/>
</dbReference>
<dbReference type="GO" id="GO:0046872">
    <property type="term" value="F:metal ion binding"/>
    <property type="evidence" value="ECO:0007669"/>
    <property type="project" value="UniProtKB-KW"/>
</dbReference>
<comment type="cofactor">
    <cofactor evidence="1">
        <name>Zn(2+)</name>
        <dbReference type="ChEBI" id="CHEBI:29105"/>
    </cofactor>
</comment>
<comment type="caution">
    <text evidence="6">The sequence shown here is derived from an EMBL/GenBank/DDBJ whole genome shotgun (WGS) entry which is preliminary data.</text>
</comment>
<dbReference type="STRING" id="1121324.CLIT_10c02470"/>
<dbReference type="GO" id="GO:0002161">
    <property type="term" value="F:aminoacyl-tRNA deacylase activity"/>
    <property type="evidence" value="ECO:0007669"/>
    <property type="project" value="UniProtKB-ARBA"/>
</dbReference>
<dbReference type="InterPro" id="IPR018163">
    <property type="entry name" value="Thr/Ala-tRNA-synth_IIc_edit"/>
</dbReference>
<dbReference type="PANTHER" id="PTHR43462:SF1">
    <property type="entry name" value="ALANYL-TRNA EDITING PROTEIN AARSD1"/>
    <property type="match status" value="1"/>
</dbReference>
<keyword evidence="4" id="KW-0862">Zinc</keyword>
<dbReference type="AlphaFoldDB" id="A0A069RH72"/>
<reference evidence="6 7" key="1">
    <citation type="submission" date="2014-03" db="EMBL/GenBank/DDBJ databases">
        <title>Genome sequence of Clostridium litorale W6, DSM 5388.</title>
        <authorList>
            <person name="Poehlein A."/>
            <person name="Jagirdar A."/>
            <person name="Khonsari B."/>
            <person name="Chibani C.M."/>
            <person name="Gutierrez Gutierrez D.A."/>
            <person name="Davydova E."/>
            <person name="Alghaithi H.S."/>
            <person name="Nair K.P."/>
            <person name="Dhamotharan K."/>
            <person name="Chandran L."/>
            <person name="G W."/>
            <person name="Daniel R."/>
        </authorList>
    </citation>
    <scope>NUCLEOTIDE SEQUENCE [LARGE SCALE GENOMIC DNA]</scope>
    <source>
        <strain evidence="6 7">W6</strain>
    </source>
</reference>
<name>A0A069RH72_PEPLI</name>
<dbReference type="Pfam" id="PF01411">
    <property type="entry name" value="tRNA-synt_2c"/>
    <property type="match status" value="1"/>
</dbReference>
<dbReference type="PANTHER" id="PTHR43462">
    <property type="entry name" value="ALANYL-TRNA EDITING PROTEIN"/>
    <property type="match status" value="1"/>
</dbReference>
<dbReference type="Proteomes" id="UP000027946">
    <property type="component" value="Unassembled WGS sequence"/>
</dbReference>
<dbReference type="InterPro" id="IPR018164">
    <property type="entry name" value="Ala-tRNA-synth_IIc_N"/>
</dbReference>
<feature type="domain" description="Alanyl-transfer RNA synthetases family profile" evidence="5">
    <location>
        <begin position="1"/>
        <end position="232"/>
    </location>
</feature>
<dbReference type="InterPro" id="IPR009000">
    <property type="entry name" value="Transl_B-barrel_sf"/>
</dbReference>
<dbReference type="PROSITE" id="PS50860">
    <property type="entry name" value="AA_TRNA_LIGASE_II_ALA"/>
    <property type="match status" value="1"/>
</dbReference>
<keyword evidence="7" id="KW-1185">Reference proteome</keyword>
<dbReference type="GO" id="GO:0005524">
    <property type="term" value="F:ATP binding"/>
    <property type="evidence" value="ECO:0007669"/>
    <property type="project" value="InterPro"/>
</dbReference>
<dbReference type="Pfam" id="PF07973">
    <property type="entry name" value="tRNA_SAD"/>
    <property type="match status" value="1"/>
</dbReference>
<evidence type="ECO:0000313" key="6">
    <source>
        <dbReference type="EMBL" id="KDR95520.1"/>
    </source>
</evidence>
<comment type="subcellular location">
    <subcellularLocation>
        <location evidence="2">Cytoplasm</location>
    </subcellularLocation>
</comment>